<dbReference type="AlphaFoldDB" id="A0AAD9UG83"/>
<evidence type="ECO:0000256" key="12">
    <source>
        <dbReference type="ARBA" id="ARBA00023293"/>
    </source>
</evidence>
<evidence type="ECO:0000256" key="4">
    <source>
        <dbReference type="ARBA" id="ARBA00022729"/>
    </source>
</evidence>
<dbReference type="GO" id="GO:0005525">
    <property type="term" value="F:GTP binding"/>
    <property type="evidence" value="ECO:0007669"/>
    <property type="project" value="UniProtKB-KW"/>
</dbReference>
<dbReference type="CDD" id="cd07302">
    <property type="entry name" value="CHD"/>
    <property type="match status" value="1"/>
</dbReference>
<dbReference type="InterPro" id="IPR029787">
    <property type="entry name" value="Nucleotide_cyclase"/>
</dbReference>
<dbReference type="Pfam" id="PF07714">
    <property type="entry name" value="PK_Tyr_Ser-Thr"/>
    <property type="match status" value="1"/>
</dbReference>
<evidence type="ECO:0000256" key="2">
    <source>
        <dbReference type="ARBA" id="ARBA00012202"/>
    </source>
</evidence>
<dbReference type="GO" id="GO:0004016">
    <property type="term" value="F:adenylate cyclase activity"/>
    <property type="evidence" value="ECO:0007669"/>
    <property type="project" value="TreeGrafter"/>
</dbReference>
<evidence type="ECO:0000256" key="11">
    <source>
        <dbReference type="ARBA" id="ARBA00023239"/>
    </source>
</evidence>
<evidence type="ECO:0000256" key="8">
    <source>
        <dbReference type="ARBA" id="ARBA00023136"/>
    </source>
</evidence>
<dbReference type="PROSITE" id="PS50125">
    <property type="entry name" value="GUANYLATE_CYCLASE_2"/>
    <property type="match status" value="1"/>
</dbReference>
<keyword evidence="10" id="KW-0325">Glycoprotein</keyword>
<keyword evidence="11" id="KW-0456">Lyase</keyword>
<comment type="caution">
    <text evidence="16">The sequence shown here is derived from an EMBL/GenBank/DDBJ whole genome shotgun (WGS) entry which is preliminary data.</text>
</comment>
<dbReference type="SMART" id="SM00044">
    <property type="entry name" value="CYCc"/>
    <property type="match status" value="1"/>
</dbReference>
<dbReference type="GO" id="GO:0005886">
    <property type="term" value="C:plasma membrane"/>
    <property type="evidence" value="ECO:0007669"/>
    <property type="project" value="TreeGrafter"/>
</dbReference>
<comment type="subcellular location">
    <subcellularLocation>
        <location evidence="1">Membrane</location>
        <topology evidence="1">Single-pass type I membrane protein</topology>
    </subcellularLocation>
</comment>
<evidence type="ECO:0000259" key="14">
    <source>
        <dbReference type="PROSITE" id="PS50011"/>
    </source>
</evidence>
<feature type="domain" description="Protein kinase" evidence="14">
    <location>
        <begin position="258"/>
        <end position="538"/>
    </location>
</feature>
<keyword evidence="6 13" id="KW-1133">Transmembrane helix</keyword>
<sequence length="773" mass="87256">MLHASDLGLLNGQFVFITMGMVLSARIGANTWQGNDGRDDESFAAFEGTLDITSRFLPGEGVGKHFRAEIHKNAAKPPFNYFETEEEDEKDVYAFLLYDAIWLYALALNKSLAAGVRTNDTRAISQRLFDTHFTSFDDVVHVNRNGDVPRGFSLRNIQHGSFVHVADYNERMEMNGRPIIWPGGGREPVLGRPQCGWNNEHCSYDWQIVGLPLIGAFVAALAAAVAIRAYVLRRRRLEIIQECWNLKVEDEQEGNEGFSCTNLLKLGGEDPIVNVPPPPDLKRYHGRYNGETVIVIHVEKSSVTFNAEVIREILEARSAWHTNINMFVGVCVSSRRVSLVWGHGRNGCLSNVILNDAIRFDSVLTTAFATDIAEGMKYLQQISIKFHGRLTSYSVEIDAHWTCKITDYGLRKLRSKQKLNDNHRRQLWVAPEHLREQEDSWRGSCQGDVYSFAIVLHEILFRRGPFGTAGNEPDVCVARVRQGELPRFRPSTQRDVDGDIEVLLLMRQCWEEDPIVRPDFNVICRTLRRLNKGRHRNIVDEMIERMQKYADGLESIVVARTAQLKAEKEKTDALISQLLPRYVADELKMGKTVHPEWYESVTIFFSDIVGFTSFAAAYTPLQVIDFLNDLYTCFDTSIEQYDVYKVETIGDAYMVASGLPVRNGHRHSGEVADLALDLLVAVGRFKVRHEPDMEIKVRIGIHTGPVAAGVVGVKMPRYCLFGVTVNYASRMESSGTPMRIHVSSDCKAALEIQGGYTFEDAEDVTIKVNNNTI</sequence>
<dbReference type="PROSITE" id="PS50011">
    <property type="entry name" value="PROTEIN_KINASE_DOM"/>
    <property type="match status" value="1"/>
</dbReference>
<evidence type="ECO:0000256" key="1">
    <source>
        <dbReference type="ARBA" id="ARBA00004479"/>
    </source>
</evidence>
<dbReference type="SUPFAM" id="SSF55073">
    <property type="entry name" value="Nucleotide cyclase"/>
    <property type="match status" value="1"/>
</dbReference>
<proteinExistence type="predicted"/>
<dbReference type="GO" id="GO:0007168">
    <property type="term" value="P:receptor guanylyl cyclase signaling pathway"/>
    <property type="evidence" value="ECO:0007669"/>
    <property type="project" value="TreeGrafter"/>
</dbReference>
<keyword evidence="5" id="KW-0547">Nucleotide-binding</keyword>
<dbReference type="Proteomes" id="UP001209878">
    <property type="component" value="Unassembled WGS sequence"/>
</dbReference>
<dbReference type="EC" id="4.6.1.2" evidence="2"/>
<dbReference type="SUPFAM" id="SSF53822">
    <property type="entry name" value="Periplasmic binding protein-like I"/>
    <property type="match status" value="1"/>
</dbReference>
<keyword evidence="8 13" id="KW-0472">Membrane</keyword>
<dbReference type="Gene3D" id="3.40.50.2300">
    <property type="match status" value="2"/>
</dbReference>
<dbReference type="InterPro" id="IPR028082">
    <property type="entry name" value="Peripla_BP_I"/>
</dbReference>
<evidence type="ECO:0000259" key="15">
    <source>
        <dbReference type="PROSITE" id="PS50125"/>
    </source>
</evidence>
<evidence type="ECO:0000256" key="10">
    <source>
        <dbReference type="ARBA" id="ARBA00023180"/>
    </source>
</evidence>
<dbReference type="GO" id="GO:0004383">
    <property type="term" value="F:guanylate cyclase activity"/>
    <property type="evidence" value="ECO:0007669"/>
    <property type="project" value="UniProtKB-EC"/>
</dbReference>
<evidence type="ECO:0000313" key="16">
    <source>
        <dbReference type="EMBL" id="KAK2188313.1"/>
    </source>
</evidence>
<evidence type="ECO:0000256" key="5">
    <source>
        <dbReference type="ARBA" id="ARBA00022741"/>
    </source>
</evidence>
<dbReference type="FunFam" id="3.30.70.1230:FF:000004">
    <property type="entry name" value="Guanylate cyclase"/>
    <property type="match status" value="1"/>
</dbReference>
<dbReference type="InterPro" id="IPR001054">
    <property type="entry name" value="A/G_cyclase"/>
</dbReference>
<keyword evidence="7" id="KW-0342">GTP-binding</keyword>
<feature type="transmembrane region" description="Helical" evidence="13">
    <location>
        <begin position="208"/>
        <end position="231"/>
    </location>
</feature>
<evidence type="ECO:0000256" key="13">
    <source>
        <dbReference type="SAM" id="Phobius"/>
    </source>
</evidence>
<dbReference type="Gene3D" id="1.10.510.10">
    <property type="entry name" value="Transferase(Phosphotransferase) domain 1"/>
    <property type="match status" value="1"/>
</dbReference>
<dbReference type="GO" id="GO:0004672">
    <property type="term" value="F:protein kinase activity"/>
    <property type="evidence" value="ECO:0007669"/>
    <property type="project" value="InterPro"/>
</dbReference>
<name>A0AAD9UG83_RIDPI</name>
<dbReference type="InterPro" id="IPR050401">
    <property type="entry name" value="Cyclic_nucleotide_synthase"/>
</dbReference>
<dbReference type="InterPro" id="IPR011009">
    <property type="entry name" value="Kinase-like_dom_sf"/>
</dbReference>
<evidence type="ECO:0000256" key="6">
    <source>
        <dbReference type="ARBA" id="ARBA00022989"/>
    </source>
</evidence>
<dbReference type="GO" id="GO:0005524">
    <property type="term" value="F:ATP binding"/>
    <property type="evidence" value="ECO:0007669"/>
    <property type="project" value="InterPro"/>
</dbReference>
<keyword evidence="17" id="KW-1185">Reference proteome</keyword>
<dbReference type="Gene3D" id="3.30.70.1230">
    <property type="entry name" value="Nucleotide cyclase"/>
    <property type="match status" value="1"/>
</dbReference>
<reference evidence="16" key="1">
    <citation type="journal article" date="2023" name="Mol. Biol. Evol.">
        <title>Third-Generation Sequencing Reveals the Adaptive Role of the Epigenome in Three Deep-Sea Polychaetes.</title>
        <authorList>
            <person name="Perez M."/>
            <person name="Aroh O."/>
            <person name="Sun Y."/>
            <person name="Lan Y."/>
            <person name="Juniper S.K."/>
            <person name="Young C.R."/>
            <person name="Angers B."/>
            <person name="Qian P.Y."/>
        </authorList>
    </citation>
    <scope>NUCLEOTIDE SEQUENCE</scope>
    <source>
        <strain evidence="16">R07B-5</strain>
    </source>
</reference>
<gene>
    <name evidence="16" type="ORF">NP493_136g03011</name>
</gene>
<dbReference type="Pfam" id="PF00211">
    <property type="entry name" value="Guanylate_cyc"/>
    <property type="match status" value="1"/>
</dbReference>
<dbReference type="GO" id="GO:0001653">
    <property type="term" value="F:peptide receptor activity"/>
    <property type="evidence" value="ECO:0007669"/>
    <property type="project" value="TreeGrafter"/>
</dbReference>
<keyword evidence="12" id="KW-0141">cGMP biosynthesis</keyword>
<evidence type="ECO:0000256" key="3">
    <source>
        <dbReference type="ARBA" id="ARBA00022692"/>
    </source>
</evidence>
<organism evidence="16 17">
    <name type="scientific">Ridgeia piscesae</name>
    <name type="common">Tubeworm</name>
    <dbReference type="NCBI Taxonomy" id="27915"/>
    <lineage>
        <taxon>Eukaryota</taxon>
        <taxon>Metazoa</taxon>
        <taxon>Spiralia</taxon>
        <taxon>Lophotrochozoa</taxon>
        <taxon>Annelida</taxon>
        <taxon>Polychaeta</taxon>
        <taxon>Sedentaria</taxon>
        <taxon>Canalipalpata</taxon>
        <taxon>Sabellida</taxon>
        <taxon>Siboglinidae</taxon>
        <taxon>Ridgeia</taxon>
    </lineage>
</organism>
<keyword evidence="9" id="KW-0675">Receptor</keyword>
<dbReference type="InterPro" id="IPR001245">
    <property type="entry name" value="Ser-Thr/Tyr_kinase_cat_dom"/>
</dbReference>
<evidence type="ECO:0000256" key="9">
    <source>
        <dbReference type="ARBA" id="ARBA00023170"/>
    </source>
</evidence>
<accession>A0AAD9UG83</accession>
<dbReference type="PANTHER" id="PTHR11920:SF335">
    <property type="entry name" value="GUANYLATE CYCLASE"/>
    <property type="match status" value="1"/>
</dbReference>
<evidence type="ECO:0000256" key="7">
    <source>
        <dbReference type="ARBA" id="ARBA00023134"/>
    </source>
</evidence>
<keyword evidence="3 13" id="KW-0812">Transmembrane</keyword>
<keyword evidence="4" id="KW-0732">Signal</keyword>
<dbReference type="Pfam" id="PF01094">
    <property type="entry name" value="ANF_receptor"/>
    <property type="match status" value="1"/>
</dbReference>
<dbReference type="GO" id="GO:0035556">
    <property type="term" value="P:intracellular signal transduction"/>
    <property type="evidence" value="ECO:0007669"/>
    <property type="project" value="InterPro"/>
</dbReference>
<dbReference type="InterPro" id="IPR000719">
    <property type="entry name" value="Prot_kinase_dom"/>
</dbReference>
<feature type="domain" description="Guanylate cyclase" evidence="15">
    <location>
        <begin position="602"/>
        <end position="732"/>
    </location>
</feature>
<dbReference type="EMBL" id="JAODUO010000136">
    <property type="protein sequence ID" value="KAK2188313.1"/>
    <property type="molecule type" value="Genomic_DNA"/>
</dbReference>
<dbReference type="SUPFAM" id="SSF56112">
    <property type="entry name" value="Protein kinase-like (PK-like)"/>
    <property type="match status" value="1"/>
</dbReference>
<dbReference type="PANTHER" id="PTHR11920">
    <property type="entry name" value="GUANYLYL CYCLASE"/>
    <property type="match status" value="1"/>
</dbReference>
<protein>
    <recommendedName>
        <fullName evidence="2">guanylate cyclase</fullName>
        <ecNumber evidence="2">4.6.1.2</ecNumber>
    </recommendedName>
</protein>
<dbReference type="InterPro" id="IPR001828">
    <property type="entry name" value="ANF_lig-bd_rcpt"/>
</dbReference>
<evidence type="ECO:0000313" key="17">
    <source>
        <dbReference type="Proteomes" id="UP001209878"/>
    </source>
</evidence>